<organism evidence="2 3">
    <name type="scientific">Candidatus Merdivicinus excrementipullorum</name>
    <dbReference type="NCBI Taxonomy" id="2840867"/>
    <lineage>
        <taxon>Bacteria</taxon>
        <taxon>Bacillati</taxon>
        <taxon>Bacillota</taxon>
        <taxon>Clostridia</taxon>
        <taxon>Eubacteriales</taxon>
        <taxon>Oscillospiraceae</taxon>
        <taxon>Oscillospiraceae incertae sedis</taxon>
        <taxon>Candidatus Merdivicinus</taxon>
    </lineage>
</organism>
<protein>
    <recommendedName>
        <fullName evidence="1">DUF6259 domain-containing protein</fullName>
    </recommendedName>
</protein>
<comment type="caution">
    <text evidence="2">The sequence shown here is derived from an EMBL/GenBank/DDBJ whole genome shotgun (WGS) entry which is preliminary data.</text>
</comment>
<gene>
    <name evidence="2" type="ORF">IAB51_10810</name>
</gene>
<dbReference type="SUPFAM" id="SSF51445">
    <property type="entry name" value="(Trans)glycosidases"/>
    <property type="match status" value="1"/>
</dbReference>
<feature type="domain" description="DUF6259" evidence="1">
    <location>
        <begin position="263"/>
        <end position="483"/>
    </location>
</feature>
<dbReference type="Proteomes" id="UP000824002">
    <property type="component" value="Unassembled WGS sequence"/>
</dbReference>
<dbReference type="InterPro" id="IPR046226">
    <property type="entry name" value="DUF6259"/>
</dbReference>
<name>A0A9D1FNV7_9FIRM</name>
<evidence type="ECO:0000259" key="1">
    <source>
        <dbReference type="Pfam" id="PF19773"/>
    </source>
</evidence>
<accession>A0A9D1FNV7</accession>
<proteinExistence type="predicted"/>
<reference evidence="2" key="1">
    <citation type="submission" date="2020-10" db="EMBL/GenBank/DDBJ databases">
        <authorList>
            <person name="Gilroy R."/>
        </authorList>
    </citation>
    <scope>NUCLEOTIDE SEQUENCE</scope>
    <source>
        <strain evidence="2">CHK199-13235</strain>
    </source>
</reference>
<dbReference type="InterPro" id="IPR017853">
    <property type="entry name" value="GH"/>
</dbReference>
<dbReference type="CDD" id="cd00551">
    <property type="entry name" value="AmyAc_family"/>
    <property type="match status" value="1"/>
</dbReference>
<dbReference type="Pfam" id="PF19773">
    <property type="entry name" value="DUF6259"/>
    <property type="match status" value="1"/>
</dbReference>
<evidence type="ECO:0000313" key="2">
    <source>
        <dbReference type="EMBL" id="HIS77276.1"/>
    </source>
</evidence>
<reference evidence="2" key="2">
    <citation type="journal article" date="2021" name="PeerJ">
        <title>Extensive microbial diversity within the chicken gut microbiome revealed by metagenomics and culture.</title>
        <authorList>
            <person name="Gilroy R."/>
            <person name="Ravi A."/>
            <person name="Getino M."/>
            <person name="Pursley I."/>
            <person name="Horton D.L."/>
            <person name="Alikhan N.F."/>
            <person name="Baker D."/>
            <person name="Gharbi K."/>
            <person name="Hall N."/>
            <person name="Watson M."/>
            <person name="Adriaenssens E.M."/>
            <person name="Foster-Nyarko E."/>
            <person name="Jarju S."/>
            <person name="Secka A."/>
            <person name="Antonio M."/>
            <person name="Oren A."/>
            <person name="Chaudhuri R.R."/>
            <person name="La Ragione R."/>
            <person name="Hildebrand F."/>
            <person name="Pallen M.J."/>
        </authorList>
    </citation>
    <scope>NUCLEOTIDE SEQUENCE</scope>
    <source>
        <strain evidence="2">CHK199-13235</strain>
    </source>
</reference>
<sequence length="698" mass="78504">MAHLLENDKIRIEFDEATGGITKFCCKETGWELIRQPKLAMGIQLRVPAPGHRWNLAESGRQKLASFAAVPEEGTAALRWEGLDFDQTGPLPIDVEMRVDLTPGGASFTVTVDNRSQYMVEEVWAPNLGGFREPAGEQPVTALGMHFQGGFTKVRLGDGFPLNDYWGIDFPTVIKTFPSPDVTSPFMLLQKEGGGLYWGVHDPQPEIASFVYSFRPGYLDSKRHRLPPGDELSGNPAGFCVSLVRVPCIQPGQRRTLAPVELKPYKGDWRRGIKAYREWEKTWYRPVPAPKWTEETDCWMTLQMNSSEGRCKYSYRDLPAIMKEAKQYGVQALQLIGWATGGQDGNEPFQDTDPLLGTREELMDAIRQIEEMGIRVLLMCKFKWADQSAPEFADKMAAHTLKDMRGHPVPFGGYAYDTLFQRFGGGSIHNGYGLCHSSADYRRAALEEFRKILELKPSGILYDELANPMLCCFDTSHGHAYGESIHKGSLLLAKEFYSLARETAGEFAFAGEGPSDVLSQYYSTNYIRSWDDGNGPHCPAGKYLHPEMRFASCLVGWDDRELANQCLVYGYILNYEPYNFKGRMSDIPLTAQYGMKIRKLRRRLWEYLWKGKFLHTDTAQVRPVGETGEYIYSVFEAENGKRAIAVANQEAERTLTLRVTADSGCTEFLLYTPEGDEAKASGSIVEIPARCACVLVEQ</sequence>
<evidence type="ECO:0000313" key="3">
    <source>
        <dbReference type="Proteomes" id="UP000824002"/>
    </source>
</evidence>
<dbReference type="EMBL" id="DVJP01000072">
    <property type="protein sequence ID" value="HIS77276.1"/>
    <property type="molecule type" value="Genomic_DNA"/>
</dbReference>
<dbReference type="AlphaFoldDB" id="A0A9D1FNV7"/>